<dbReference type="Pfam" id="PF00085">
    <property type="entry name" value="Thioredoxin"/>
    <property type="match status" value="2"/>
</dbReference>
<dbReference type="PROSITE" id="PS51352">
    <property type="entry name" value="THIOREDOXIN_2"/>
    <property type="match status" value="2"/>
</dbReference>
<dbReference type="GO" id="GO:0005789">
    <property type="term" value="C:endoplasmic reticulum membrane"/>
    <property type="evidence" value="ECO:0007669"/>
    <property type="project" value="UniProtKB-SubCell"/>
</dbReference>
<accession>A0A0L0TC80</accession>
<dbReference type="PRINTS" id="PR00421">
    <property type="entry name" value="THIOREDOXIN"/>
</dbReference>
<dbReference type="Gene3D" id="3.40.30.10">
    <property type="entry name" value="Glutaredoxin"/>
    <property type="match status" value="3"/>
</dbReference>
<feature type="domain" description="Thioredoxin" evidence="7">
    <location>
        <begin position="33"/>
        <end position="160"/>
    </location>
</feature>
<evidence type="ECO:0000313" key="9">
    <source>
        <dbReference type="Proteomes" id="UP000054350"/>
    </source>
</evidence>
<dbReference type="OrthoDB" id="72053at2759"/>
<dbReference type="PANTHER" id="PTHR46426:SF1">
    <property type="entry name" value="PROTEIN DISULFIDE-ISOMERASE TMX3"/>
    <property type="match status" value="1"/>
</dbReference>
<feature type="signal peptide" evidence="6">
    <location>
        <begin position="1"/>
        <end position="38"/>
    </location>
</feature>
<dbReference type="EMBL" id="GG745379">
    <property type="protein sequence ID" value="KNE72352.1"/>
    <property type="molecule type" value="Genomic_DNA"/>
</dbReference>
<keyword evidence="8" id="KW-0413">Isomerase</keyword>
<proteinExistence type="predicted"/>
<evidence type="ECO:0000259" key="7">
    <source>
        <dbReference type="PROSITE" id="PS51352"/>
    </source>
</evidence>
<keyword evidence="6" id="KW-0732">Signal</keyword>
<evidence type="ECO:0000256" key="2">
    <source>
        <dbReference type="ARBA" id="ARBA00022692"/>
    </source>
</evidence>
<dbReference type="CDD" id="cd02961">
    <property type="entry name" value="PDI_a_family"/>
    <property type="match status" value="2"/>
</dbReference>
<evidence type="ECO:0000256" key="6">
    <source>
        <dbReference type="SAM" id="SignalP"/>
    </source>
</evidence>
<comment type="subcellular location">
    <subcellularLocation>
        <location evidence="1">Endoplasmic reticulum membrane</location>
        <topology evidence="1">Single-pass membrane protein</topology>
    </subcellularLocation>
</comment>
<dbReference type="PANTHER" id="PTHR46426">
    <property type="entry name" value="PROTEIN DISULFIDE-ISOMERASE TMX3"/>
    <property type="match status" value="1"/>
</dbReference>
<dbReference type="Pfam" id="PF13848">
    <property type="entry name" value="Thioredoxin_6"/>
    <property type="match status" value="1"/>
</dbReference>
<dbReference type="VEuPathDB" id="FungiDB:AMAG_16836"/>
<dbReference type="InterPro" id="IPR052250">
    <property type="entry name" value="PDI_TMX3"/>
</dbReference>
<dbReference type="InterPro" id="IPR017937">
    <property type="entry name" value="Thioredoxin_CS"/>
</dbReference>
<dbReference type="eggNOG" id="KOG0191">
    <property type="taxonomic scope" value="Eukaryota"/>
</dbReference>
<dbReference type="PROSITE" id="PS00194">
    <property type="entry name" value="THIOREDOXIN_1"/>
    <property type="match status" value="2"/>
</dbReference>
<reference evidence="9" key="2">
    <citation type="submission" date="2009-11" db="EMBL/GenBank/DDBJ databases">
        <title>The Genome Sequence of Allomyces macrogynus strain ATCC 38327.</title>
        <authorList>
            <consortium name="The Broad Institute Genome Sequencing Platform"/>
            <person name="Russ C."/>
            <person name="Cuomo C."/>
            <person name="Shea T."/>
            <person name="Young S.K."/>
            <person name="Zeng Q."/>
            <person name="Koehrsen M."/>
            <person name="Haas B."/>
            <person name="Borodovsky M."/>
            <person name="Guigo R."/>
            <person name="Alvarado L."/>
            <person name="Berlin A."/>
            <person name="Borenstein D."/>
            <person name="Chen Z."/>
            <person name="Engels R."/>
            <person name="Freedman E."/>
            <person name="Gellesch M."/>
            <person name="Goldberg J."/>
            <person name="Griggs A."/>
            <person name="Gujja S."/>
            <person name="Heiman D."/>
            <person name="Hepburn T."/>
            <person name="Howarth C."/>
            <person name="Jen D."/>
            <person name="Larson L."/>
            <person name="Lewis B."/>
            <person name="Mehta T."/>
            <person name="Park D."/>
            <person name="Pearson M."/>
            <person name="Roberts A."/>
            <person name="Saif S."/>
            <person name="Shenoy N."/>
            <person name="Sisk P."/>
            <person name="Stolte C."/>
            <person name="Sykes S."/>
            <person name="Walk T."/>
            <person name="White J."/>
            <person name="Yandava C."/>
            <person name="Burger G."/>
            <person name="Gray M.W."/>
            <person name="Holland P.W.H."/>
            <person name="King N."/>
            <person name="Lang F.B.F."/>
            <person name="Roger A.J."/>
            <person name="Ruiz-Trillo I."/>
            <person name="Lander E."/>
            <person name="Nusbaum C."/>
        </authorList>
    </citation>
    <scope>NUCLEOTIDE SEQUENCE [LARGE SCALE GENOMIC DNA]</scope>
    <source>
        <strain evidence="9">ATCC 38327</strain>
    </source>
</reference>
<reference evidence="8 9" key="1">
    <citation type="submission" date="2009-11" db="EMBL/GenBank/DDBJ databases">
        <title>Annotation of Allomyces macrogynus ATCC 38327.</title>
        <authorList>
            <consortium name="The Broad Institute Genome Sequencing Platform"/>
            <person name="Russ C."/>
            <person name="Cuomo C."/>
            <person name="Burger G."/>
            <person name="Gray M.W."/>
            <person name="Holland P.W.H."/>
            <person name="King N."/>
            <person name="Lang F.B.F."/>
            <person name="Roger A.J."/>
            <person name="Ruiz-Trillo I."/>
            <person name="Young S.K."/>
            <person name="Zeng Q."/>
            <person name="Gargeya S."/>
            <person name="Fitzgerald M."/>
            <person name="Haas B."/>
            <person name="Abouelleil A."/>
            <person name="Alvarado L."/>
            <person name="Arachchi H.M."/>
            <person name="Berlin A."/>
            <person name="Chapman S.B."/>
            <person name="Gearin G."/>
            <person name="Goldberg J."/>
            <person name="Griggs A."/>
            <person name="Gujja S."/>
            <person name="Hansen M."/>
            <person name="Heiman D."/>
            <person name="Howarth C."/>
            <person name="Larimer J."/>
            <person name="Lui A."/>
            <person name="MacDonald P.J.P."/>
            <person name="McCowen C."/>
            <person name="Montmayeur A."/>
            <person name="Murphy C."/>
            <person name="Neiman D."/>
            <person name="Pearson M."/>
            <person name="Priest M."/>
            <person name="Roberts A."/>
            <person name="Saif S."/>
            <person name="Shea T."/>
            <person name="Sisk P."/>
            <person name="Stolte C."/>
            <person name="Sykes S."/>
            <person name="Wortman J."/>
            <person name="Nusbaum C."/>
            <person name="Birren B."/>
        </authorList>
    </citation>
    <scope>NUCLEOTIDE SEQUENCE [LARGE SCALE GENOMIC DNA]</scope>
    <source>
        <strain evidence="8 9">ATCC 38327</strain>
    </source>
</reference>
<keyword evidence="3" id="KW-1133">Transmembrane helix</keyword>
<sequence>MWLMHAARPSRRPLTAAAIVAALATFIMMLAVVQVVSATPRAPATWHTAPTNLIPLTSKNFDDKVKSGTWMIEFFAPWCPHCKKLAPKYEKLATTALPWRAEHDFYVARVDCVADQPLCDRAKVDGFPTIFLYNKGQQIEEYDTDLSAAGLIKYAKSVIARYPKDASSSAPAAAPAAPAAAAKSTTGHKAATDAAPAAPAPASRAAKDAEFQQLAAERNVPVPGIGKYGKVVDLNSASFDEVVSQGGPWLLEFYAPWCGHCRHLEPIYDQLGKALAGKMNVARIDADLDAALGSRFGIKGFPTIKLYRGGQTVEYRGPRTLQALYDYALSAVQPAPVPLVDAAQWAQTTKEYEVAVAYVYDEATSKDATRAFLSAIEQWTGAGVGAVVASSDAAVASGVKRPAVVVARRGYDEVASIDVKGGDSAAIAAFVRANQYALVPELTDSNAGDLMQAGKVRGSATARHIVLLAILDAAHAAPDSREQTVVQQAARDLRAKYTSDTTVNVQTIWVDGVKWSEYVLRVYGLTARDLPRVIVSDPHAETFWAKNQQGEPVAFTRAALVAAVDGVVSGDGGELVAQHTRGAVAGYVQRVAGAVQGTPTWVMVAGVGAVAVAAWVLCCRGDADDGDGRKRD</sequence>
<dbReference type="InterPro" id="IPR013766">
    <property type="entry name" value="Thioredoxin_domain"/>
</dbReference>
<keyword evidence="4" id="KW-0472">Membrane</keyword>
<feature type="chain" id="PRO_5005548483" evidence="6">
    <location>
        <begin position="39"/>
        <end position="632"/>
    </location>
</feature>
<dbReference type="GO" id="GO:0016853">
    <property type="term" value="F:isomerase activity"/>
    <property type="evidence" value="ECO:0007669"/>
    <property type="project" value="UniProtKB-KW"/>
</dbReference>
<keyword evidence="2" id="KW-0812">Transmembrane</keyword>
<dbReference type="STRING" id="578462.A0A0L0TC80"/>
<organism evidence="8 9">
    <name type="scientific">Allomyces macrogynus (strain ATCC 38327)</name>
    <name type="common">Allomyces javanicus var. macrogynus</name>
    <dbReference type="NCBI Taxonomy" id="578462"/>
    <lineage>
        <taxon>Eukaryota</taxon>
        <taxon>Fungi</taxon>
        <taxon>Fungi incertae sedis</taxon>
        <taxon>Blastocladiomycota</taxon>
        <taxon>Blastocladiomycetes</taxon>
        <taxon>Blastocladiales</taxon>
        <taxon>Blastocladiaceae</taxon>
        <taxon>Allomyces</taxon>
    </lineage>
</organism>
<evidence type="ECO:0000256" key="4">
    <source>
        <dbReference type="ARBA" id="ARBA00023136"/>
    </source>
</evidence>
<evidence type="ECO:0000256" key="3">
    <source>
        <dbReference type="ARBA" id="ARBA00022989"/>
    </source>
</evidence>
<name>A0A0L0TC80_ALLM3</name>
<evidence type="ECO:0000256" key="5">
    <source>
        <dbReference type="ARBA" id="ARBA00045246"/>
    </source>
</evidence>
<protein>
    <submittedName>
        <fullName evidence="8">Protein disulfide-isomerase domain</fullName>
    </submittedName>
</protein>
<dbReference type="Proteomes" id="UP000054350">
    <property type="component" value="Unassembled WGS sequence"/>
</dbReference>
<dbReference type="InterPro" id="IPR036249">
    <property type="entry name" value="Thioredoxin-like_sf"/>
</dbReference>
<dbReference type="SUPFAM" id="SSF52833">
    <property type="entry name" value="Thioredoxin-like"/>
    <property type="match status" value="2"/>
</dbReference>
<dbReference type="OMA" id="IFVYFYD"/>
<keyword evidence="9" id="KW-1185">Reference proteome</keyword>
<comment type="function">
    <text evidence="5">Probable disulfide isomerase, which participates in the folding of proteins containing disulfide bonds. May act as a dithiol oxidase. Acts as a regulator of endoplasmic reticulum-mitochondria contact sites via its ability to regulate redox signals.</text>
</comment>
<feature type="domain" description="Thioredoxin" evidence="7">
    <location>
        <begin position="194"/>
        <end position="334"/>
    </location>
</feature>
<evidence type="ECO:0000313" key="8">
    <source>
        <dbReference type="EMBL" id="KNE72352.1"/>
    </source>
</evidence>
<gene>
    <name evidence="8" type="ORF">AMAG_16836</name>
</gene>
<dbReference type="AlphaFoldDB" id="A0A0L0TC80"/>
<evidence type="ECO:0000256" key="1">
    <source>
        <dbReference type="ARBA" id="ARBA00004389"/>
    </source>
</evidence>